<reference evidence="1" key="2">
    <citation type="submission" date="2023-06" db="EMBL/GenBank/DDBJ databases">
        <authorList>
            <consortium name="Lawrence Berkeley National Laboratory"/>
            <person name="Haridas S."/>
            <person name="Hensen N."/>
            <person name="Bonometti L."/>
            <person name="Westerberg I."/>
            <person name="Brannstrom I.O."/>
            <person name="Guillou S."/>
            <person name="Cros-Aarteil S."/>
            <person name="Calhoun S."/>
            <person name="Kuo A."/>
            <person name="Mondo S."/>
            <person name="Pangilinan J."/>
            <person name="Riley R."/>
            <person name="LaButti K."/>
            <person name="Andreopoulos B."/>
            <person name="Lipzen A."/>
            <person name="Chen C."/>
            <person name="Yanf M."/>
            <person name="Daum C."/>
            <person name="Ng V."/>
            <person name="Clum A."/>
            <person name="Steindorff A."/>
            <person name="Ohm R."/>
            <person name="Martin F."/>
            <person name="Silar P."/>
            <person name="Natvig D."/>
            <person name="Lalanne C."/>
            <person name="Gautier V."/>
            <person name="Ament-velasquez S.L."/>
            <person name="Kruys A."/>
            <person name="Hutchinson M.I."/>
            <person name="Powell A.J."/>
            <person name="Barry K."/>
            <person name="Miller A.N."/>
            <person name="Grigoriev I.V."/>
            <person name="Debuchy R."/>
            <person name="Gladieux P."/>
            <person name="Thoren M.H."/>
            <person name="Johannesson H."/>
        </authorList>
    </citation>
    <scope>NUCLEOTIDE SEQUENCE</scope>
    <source>
        <strain evidence="1">CBS 232.78</strain>
    </source>
</reference>
<sequence>MFHRISISSCGWEGKTPPTNSHRLKLSLFTDPRRILNDGQYFLQLLHERHQPETFLLNLCLSQNDRQLVFPFCLLVSKQVTPHILYVSSLLLLLSLPKERRTYGGGDLQKNDSYKTFRDPEELSVVKRSMRLFFFKCVVEPGRARNRGIDGRLGKGLFGNIKKGYRDTCVRCIEYRLRRWGPLIYKTPWHIHICNMKVT</sequence>
<gene>
    <name evidence="1" type="ORF">B0H63DRAFT_476240</name>
</gene>
<organism evidence="1 2">
    <name type="scientific">Podospora didyma</name>
    <dbReference type="NCBI Taxonomy" id="330526"/>
    <lineage>
        <taxon>Eukaryota</taxon>
        <taxon>Fungi</taxon>
        <taxon>Dikarya</taxon>
        <taxon>Ascomycota</taxon>
        <taxon>Pezizomycotina</taxon>
        <taxon>Sordariomycetes</taxon>
        <taxon>Sordariomycetidae</taxon>
        <taxon>Sordariales</taxon>
        <taxon>Podosporaceae</taxon>
        <taxon>Podospora</taxon>
    </lineage>
</organism>
<dbReference type="Proteomes" id="UP001285441">
    <property type="component" value="Unassembled WGS sequence"/>
</dbReference>
<evidence type="ECO:0000313" key="1">
    <source>
        <dbReference type="EMBL" id="KAK3381631.1"/>
    </source>
</evidence>
<dbReference type="EMBL" id="JAULSW010000005">
    <property type="protein sequence ID" value="KAK3381631.1"/>
    <property type="molecule type" value="Genomic_DNA"/>
</dbReference>
<name>A0AAE0NHH7_9PEZI</name>
<evidence type="ECO:0000313" key="2">
    <source>
        <dbReference type="Proteomes" id="UP001285441"/>
    </source>
</evidence>
<proteinExistence type="predicted"/>
<protein>
    <submittedName>
        <fullName evidence="1">Uncharacterized protein</fullName>
    </submittedName>
</protein>
<reference evidence="1" key="1">
    <citation type="journal article" date="2023" name="Mol. Phylogenet. Evol.">
        <title>Genome-scale phylogeny and comparative genomics of the fungal order Sordariales.</title>
        <authorList>
            <person name="Hensen N."/>
            <person name="Bonometti L."/>
            <person name="Westerberg I."/>
            <person name="Brannstrom I.O."/>
            <person name="Guillou S."/>
            <person name="Cros-Aarteil S."/>
            <person name="Calhoun S."/>
            <person name="Haridas S."/>
            <person name="Kuo A."/>
            <person name="Mondo S."/>
            <person name="Pangilinan J."/>
            <person name="Riley R."/>
            <person name="LaButti K."/>
            <person name="Andreopoulos B."/>
            <person name="Lipzen A."/>
            <person name="Chen C."/>
            <person name="Yan M."/>
            <person name="Daum C."/>
            <person name="Ng V."/>
            <person name="Clum A."/>
            <person name="Steindorff A."/>
            <person name="Ohm R.A."/>
            <person name="Martin F."/>
            <person name="Silar P."/>
            <person name="Natvig D.O."/>
            <person name="Lalanne C."/>
            <person name="Gautier V."/>
            <person name="Ament-Velasquez S.L."/>
            <person name="Kruys A."/>
            <person name="Hutchinson M.I."/>
            <person name="Powell A.J."/>
            <person name="Barry K."/>
            <person name="Miller A.N."/>
            <person name="Grigoriev I.V."/>
            <person name="Debuchy R."/>
            <person name="Gladieux P."/>
            <person name="Hiltunen Thoren M."/>
            <person name="Johannesson H."/>
        </authorList>
    </citation>
    <scope>NUCLEOTIDE SEQUENCE</scope>
    <source>
        <strain evidence="1">CBS 232.78</strain>
    </source>
</reference>
<accession>A0AAE0NHH7</accession>
<comment type="caution">
    <text evidence="1">The sequence shown here is derived from an EMBL/GenBank/DDBJ whole genome shotgun (WGS) entry which is preliminary data.</text>
</comment>
<dbReference type="AlphaFoldDB" id="A0AAE0NHH7"/>
<keyword evidence="2" id="KW-1185">Reference proteome</keyword>